<feature type="domain" description="EF-hand" evidence="8">
    <location>
        <begin position="131"/>
        <end position="166"/>
    </location>
</feature>
<dbReference type="InterPro" id="IPR002048">
    <property type="entry name" value="EF_hand_dom"/>
</dbReference>
<dbReference type="GO" id="GO:0004435">
    <property type="term" value="F:phosphatidylinositol-4,5-bisphosphate phospholipase C activity"/>
    <property type="evidence" value="ECO:0007669"/>
    <property type="project" value="UniProtKB-EC"/>
</dbReference>
<dbReference type="PROSITE" id="PS50003">
    <property type="entry name" value="PH_DOMAIN"/>
    <property type="match status" value="1"/>
</dbReference>
<dbReference type="EMBL" id="CAXITT010002266">
    <property type="protein sequence ID" value="CAL1548944.1"/>
    <property type="molecule type" value="Genomic_DNA"/>
</dbReference>
<keyword evidence="3" id="KW-0106">Calcium</keyword>
<keyword evidence="2" id="KW-0963">Cytoplasm</keyword>
<dbReference type="Proteomes" id="UP001497497">
    <property type="component" value="Unassembled WGS sequence"/>
</dbReference>
<dbReference type="InterPro" id="IPR001849">
    <property type="entry name" value="PH_domain"/>
</dbReference>
<dbReference type="Pfam" id="PF00036">
    <property type="entry name" value="EF-hand_1"/>
    <property type="match status" value="1"/>
</dbReference>
<keyword evidence="10" id="KW-1185">Reference proteome</keyword>
<protein>
    <submittedName>
        <fullName evidence="9">Uncharacterized protein</fullName>
    </submittedName>
</protein>
<dbReference type="PROSITE" id="PS50007">
    <property type="entry name" value="PIPLC_X_DOMAIN"/>
    <property type="match status" value="1"/>
</dbReference>
<evidence type="ECO:0000313" key="9">
    <source>
        <dbReference type="EMBL" id="CAL1548944.1"/>
    </source>
</evidence>
<dbReference type="Pfam" id="PF00169">
    <property type="entry name" value="PH"/>
    <property type="match status" value="1"/>
</dbReference>
<dbReference type="InterPro" id="IPR011992">
    <property type="entry name" value="EF-hand-dom_pair"/>
</dbReference>
<accession>A0AAV2IVN1</accession>
<dbReference type="SMART" id="SM00054">
    <property type="entry name" value="EFh"/>
    <property type="match status" value="2"/>
</dbReference>
<dbReference type="PROSITE" id="PS00018">
    <property type="entry name" value="EF_HAND_1"/>
    <property type="match status" value="1"/>
</dbReference>
<evidence type="ECO:0000256" key="5">
    <source>
        <dbReference type="ARBA" id="ARBA00023674"/>
    </source>
</evidence>
<evidence type="ECO:0000256" key="3">
    <source>
        <dbReference type="ARBA" id="ARBA00022837"/>
    </source>
</evidence>
<comment type="catalytic activity">
    <reaction evidence="5">
        <text>a 1,2-diacyl-sn-glycero-3-phospho-(1D-myo-inositol-4,5-bisphosphate) + H2O = 1D-myo-inositol 1,4,5-trisphosphate + a 1,2-diacyl-sn-glycerol + H(+)</text>
        <dbReference type="Rhea" id="RHEA:33179"/>
        <dbReference type="ChEBI" id="CHEBI:15377"/>
        <dbReference type="ChEBI" id="CHEBI:15378"/>
        <dbReference type="ChEBI" id="CHEBI:17815"/>
        <dbReference type="ChEBI" id="CHEBI:58456"/>
        <dbReference type="ChEBI" id="CHEBI:203600"/>
        <dbReference type="EC" id="3.1.4.11"/>
    </reaction>
    <physiologicalReaction direction="left-to-right" evidence="5">
        <dbReference type="Rhea" id="RHEA:33180"/>
    </physiologicalReaction>
</comment>
<evidence type="ECO:0000259" key="7">
    <source>
        <dbReference type="PROSITE" id="PS50003"/>
    </source>
</evidence>
<evidence type="ECO:0000256" key="6">
    <source>
        <dbReference type="SAM" id="SignalP"/>
    </source>
</evidence>
<dbReference type="GO" id="GO:0005737">
    <property type="term" value="C:cytoplasm"/>
    <property type="evidence" value="ECO:0007669"/>
    <property type="project" value="UniProtKB-SubCell"/>
</dbReference>
<dbReference type="Pfam" id="PF09279">
    <property type="entry name" value="EF-hand_like"/>
    <property type="match status" value="1"/>
</dbReference>
<feature type="signal peptide" evidence="6">
    <location>
        <begin position="1"/>
        <end position="19"/>
    </location>
</feature>
<dbReference type="GO" id="GO:0005509">
    <property type="term" value="F:calcium ion binding"/>
    <property type="evidence" value="ECO:0007669"/>
    <property type="project" value="InterPro"/>
</dbReference>
<gene>
    <name evidence="9" type="ORF">GSLYS_00022261001</name>
</gene>
<dbReference type="AlphaFoldDB" id="A0AAV2IVN1"/>
<comment type="caution">
    <text evidence="9">The sequence shown here is derived from an EMBL/GenBank/DDBJ whole genome shotgun (WGS) entry which is preliminary data.</text>
</comment>
<dbReference type="InterPro" id="IPR011993">
    <property type="entry name" value="PH-like_dom_sf"/>
</dbReference>
<dbReference type="SUPFAM" id="SSF47473">
    <property type="entry name" value="EF-hand"/>
    <property type="match status" value="1"/>
</dbReference>
<sequence>MFIYIFIIVDRLLADLAQGILLEKVKSRSRRLPRTFFLDTAKMIVYYEGSTKKKTSDTTIQISKIREVREGEKDFSKKMKDLQKSCCFVIILGASHKIMYMLAPDQEMRDKWIRALRYAMQMEQLAEQRNETDRNIREAFNRADINGDGHLDFEEVMKLLKSLNTDIKKKYARQMFDNADKNRNVSKHSASVLDREEFVFFYHSLTRRVEMEEIFLRFSNAKGFMNIRDLLTFLRDGQKRVDANEDQCRDILDQYEPDGNCKKRDQLSLDGFRKFLTSDREQIFNPAHRVVYQDMGRPMTDYFIASSHNT</sequence>
<dbReference type="InterPro" id="IPR018247">
    <property type="entry name" value="EF_Hand_1_Ca_BS"/>
</dbReference>
<comment type="subcellular location">
    <subcellularLocation>
        <location evidence="1">Cytoplasm</location>
    </subcellularLocation>
</comment>
<dbReference type="SUPFAM" id="SSF50729">
    <property type="entry name" value="PH domain-like"/>
    <property type="match status" value="1"/>
</dbReference>
<dbReference type="PANTHER" id="PTHR10336:SF209">
    <property type="entry name" value="PHOSPHOINOSITIDE PHOSPHOLIPASE C"/>
    <property type="match status" value="1"/>
</dbReference>
<dbReference type="PROSITE" id="PS50222">
    <property type="entry name" value="EF_HAND_2"/>
    <property type="match status" value="1"/>
</dbReference>
<dbReference type="InterPro" id="IPR015359">
    <property type="entry name" value="PLC_EF-hand-like"/>
</dbReference>
<dbReference type="Gene3D" id="1.10.238.10">
    <property type="entry name" value="EF-hand"/>
    <property type="match status" value="2"/>
</dbReference>
<keyword evidence="4" id="KW-0807">Transducer</keyword>
<reference evidence="9 10" key="1">
    <citation type="submission" date="2024-04" db="EMBL/GenBank/DDBJ databases">
        <authorList>
            <consortium name="Genoscope - CEA"/>
            <person name="William W."/>
        </authorList>
    </citation>
    <scope>NUCLEOTIDE SEQUENCE [LARGE SCALE GENOMIC DNA]</scope>
</reference>
<feature type="domain" description="PH" evidence="7">
    <location>
        <begin position="14"/>
        <end position="121"/>
    </location>
</feature>
<evidence type="ECO:0000256" key="4">
    <source>
        <dbReference type="ARBA" id="ARBA00023224"/>
    </source>
</evidence>
<evidence type="ECO:0000256" key="2">
    <source>
        <dbReference type="ARBA" id="ARBA00022490"/>
    </source>
</evidence>
<feature type="chain" id="PRO_5043449738" evidence="6">
    <location>
        <begin position="20"/>
        <end position="310"/>
    </location>
</feature>
<keyword evidence="6" id="KW-0732">Signal</keyword>
<evidence type="ECO:0000313" key="10">
    <source>
        <dbReference type="Proteomes" id="UP001497497"/>
    </source>
</evidence>
<dbReference type="PANTHER" id="PTHR10336">
    <property type="entry name" value="PHOSPHOINOSITIDE-SPECIFIC PHOSPHOLIPASE C FAMILY PROTEIN"/>
    <property type="match status" value="1"/>
</dbReference>
<dbReference type="SMART" id="SM00233">
    <property type="entry name" value="PH"/>
    <property type="match status" value="1"/>
</dbReference>
<dbReference type="InterPro" id="IPR001192">
    <property type="entry name" value="PI-PLC_fam"/>
</dbReference>
<dbReference type="FunFam" id="1.10.238.10:FF:000005">
    <property type="entry name" value="Phosphoinositide phospholipase C"/>
    <property type="match status" value="1"/>
</dbReference>
<evidence type="ECO:0000259" key="8">
    <source>
        <dbReference type="PROSITE" id="PS50222"/>
    </source>
</evidence>
<dbReference type="GO" id="GO:0035556">
    <property type="term" value="P:intracellular signal transduction"/>
    <property type="evidence" value="ECO:0007669"/>
    <property type="project" value="InterPro"/>
</dbReference>
<proteinExistence type="predicted"/>
<name>A0AAV2IVN1_LYMST</name>
<dbReference type="Gene3D" id="2.30.29.30">
    <property type="entry name" value="Pleckstrin-homology domain (PH domain)/Phosphotyrosine-binding domain (PTB)"/>
    <property type="match status" value="1"/>
</dbReference>
<evidence type="ECO:0000256" key="1">
    <source>
        <dbReference type="ARBA" id="ARBA00004496"/>
    </source>
</evidence>
<organism evidence="9 10">
    <name type="scientific">Lymnaea stagnalis</name>
    <name type="common">Great pond snail</name>
    <name type="synonym">Helix stagnalis</name>
    <dbReference type="NCBI Taxonomy" id="6523"/>
    <lineage>
        <taxon>Eukaryota</taxon>
        <taxon>Metazoa</taxon>
        <taxon>Spiralia</taxon>
        <taxon>Lophotrochozoa</taxon>
        <taxon>Mollusca</taxon>
        <taxon>Gastropoda</taxon>
        <taxon>Heterobranchia</taxon>
        <taxon>Euthyneura</taxon>
        <taxon>Panpulmonata</taxon>
        <taxon>Hygrophila</taxon>
        <taxon>Lymnaeoidea</taxon>
        <taxon>Lymnaeidae</taxon>
        <taxon>Lymnaea</taxon>
    </lineage>
</organism>